<sequence length="395" mass="41270">MILGHMKMTGLLNRRSNDLAGVVGTVRQVRAGSPVPRKLGSKDVAVLDLNRTSAATARAVVEADVAAVVHVPRPGEEMLPRAAFRILASSTIPVIEDADLAEVEDGTRVRIDEGVVYSVKTEGQLATGREVGPETLLSEVHAAENGYVESALAHLANATEFLSLEHQLLLDGEGLPGIDVDFTGRHVVVVTGDRASEAQLSDLKPFMKEYRPLVVGVDGGAELLRAARISADVVVATPTGVSDEVLTDGAVLVVPADRDGRAEGLERVTELGVGATTFPAAATARDMALLLAFHGGAEMIVVTGDDRGLENAFGASSAPSSTMVDTAVSSRLVHADACATLYRSRGAGIGLALVVLAALIAVAAVVVARDSAQDLLIWAIDVWNTFALWVQGLVR</sequence>
<keyword evidence="5" id="KW-0812">Transmembrane</keyword>
<dbReference type="SUPFAM" id="SSF63999">
    <property type="entry name" value="Thiamin pyrophosphokinase, catalytic domain"/>
    <property type="match status" value="1"/>
</dbReference>
<evidence type="ECO:0000259" key="6">
    <source>
        <dbReference type="Pfam" id="PF12555"/>
    </source>
</evidence>
<name>A0ABP4V217_9ACTN</name>
<feature type="transmembrane region" description="Helical" evidence="5">
    <location>
        <begin position="347"/>
        <end position="368"/>
    </location>
</feature>
<keyword evidence="5" id="KW-0472">Membrane</keyword>
<reference evidence="8" key="1">
    <citation type="journal article" date="2019" name="Int. J. Syst. Evol. Microbiol.">
        <title>The Global Catalogue of Microorganisms (GCM) 10K type strain sequencing project: providing services to taxonomists for standard genome sequencing and annotation.</title>
        <authorList>
            <consortium name="The Broad Institute Genomics Platform"/>
            <consortium name="The Broad Institute Genome Sequencing Center for Infectious Disease"/>
            <person name="Wu L."/>
            <person name="Ma J."/>
        </authorList>
    </citation>
    <scope>NUCLEOTIDE SEQUENCE [LARGE SCALE GENOMIC DNA]</scope>
    <source>
        <strain evidence="8">JCM 16002</strain>
    </source>
</reference>
<dbReference type="InterPro" id="IPR022215">
    <property type="entry name" value="SteA-like_C"/>
</dbReference>
<keyword evidence="3" id="KW-0418">Kinase</keyword>
<dbReference type="InterPro" id="IPR047795">
    <property type="entry name" value="Put_SteA-like"/>
</dbReference>
<evidence type="ECO:0000256" key="5">
    <source>
        <dbReference type="SAM" id="Phobius"/>
    </source>
</evidence>
<keyword evidence="2" id="KW-0547">Nucleotide-binding</keyword>
<evidence type="ECO:0000313" key="7">
    <source>
        <dbReference type="EMBL" id="GAA1716311.1"/>
    </source>
</evidence>
<evidence type="ECO:0000256" key="3">
    <source>
        <dbReference type="ARBA" id="ARBA00022777"/>
    </source>
</evidence>
<feature type="transmembrane region" description="Helical" evidence="5">
    <location>
        <begin position="375"/>
        <end position="394"/>
    </location>
</feature>
<evidence type="ECO:0000256" key="4">
    <source>
        <dbReference type="ARBA" id="ARBA00022840"/>
    </source>
</evidence>
<dbReference type="InterPro" id="IPR036759">
    <property type="entry name" value="TPK_catalytic_sf"/>
</dbReference>
<dbReference type="NCBIfam" id="NF040608">
    <property type="entry name" value="division_SteA"/>
    <property type="match status" value="1"/>
</dbReference>
<accession>A0ABP4V217</accession>
<keyword evidence="5" id="KW-1133">Transmembrane helix</keyword>
<proteinExistence type="predicted"/>
<gene>
    <name evidence="7" type="primary">steA</name>
    <name evidence="7" type="ORF">GCM10009831_27640</name>
</gene>
<evidence type="ECO:0000256" key="2">
    <source>
        <dbReference type="ARBA" id="ARBA00022741"/>
    </source>
</evidence>
<keyword evidence="4" id="KW-0067">ATP-binding</keyword>
<dbReference type="Proteomes" id="UP001500383">
    <property type="component" value="Unassembled WGS sequence"/>
</dbReference>
<organism evidence="7 8">
    <name type="scientific">Dietzia cercidiphylli</name>
    <dbReference type="NCBI Taxonomy" id="498199"/>
    <lineage>
        <taxon>Bacteria</taxon>
        <taxon>Bacillati</taxon>
        <taxon>Actinomycetota</taxon>
        <taxon>Actinomycetes</taxon>
        <taxon>Mycobacteriales</taxon>
        <taxon>Dietziaceae</taxon>
        <taxon>Dietzia</taxon>
    </lineage>
</organism>
<dbReference type="EMBL" id="BAAAQG010000013">
    <property type="protein sequence ID" value="GAA1716311.1"/>
    <property type="molecule type" value="Genomic_DNA"/>
</dbReference>
<dbReference type="Pfam" id="PF12555">
    <property type="entry name" value="SteA-like_C"/>
    <property type="match status" value="1"/>
</dbReference>
<comment type="caution">
    <text evidence="7">The sequence shown here is derived from an EMBL/GenBank/DDBJ whole genome shotgun (WGS) entry which is preliminary data.</text>
</comment>
<evidence type="ECO:0000256" key="1">
    <source>
        <dbReference type="ARBA" id="ARBA00022679"/>
    </source>
</evidence>
<keyword evidence="1" id="KW-0808">Transferase</keyword>
<evidence type="ECO:0000313" key="8">
    <source>
        <dbReference type="Proteomes" id="UP001500383"/>
    </source>
</evidence>
<protein>
    <submittedName>
        <fullName evidence="7">Cytokinetic ring protein SteA</fullName>
    </submittedName>
</protein>
<feature type="domain" description="SteA-like C-terminal" evidence="6">
    <location>
        <begin position="339"/>
        <end position="387"/>
    </location>
</feature>
<keyword evidence="8" id="KW-1185">Reference proteome</keyword>